<evidence type="ECO:0000313" key="11">
    <source>
        <dbReference type="EMBL" id="SUZ83141.1"/>
    </source>
</evidence>
<evidence type="ECO:0000256" key="8">
    <source>
        <dbReference type="ARBA" id="ARBA00033428"/>
    </source>
</evidence>
<evidence type="ECO:0000256" key="3">
    <source>
        <dbReference type="ARBA" id="ARBA00012321"/>
    </source>
</evidence>
<comment type="catalytic activity">
    <reaction evidence="9">
        <text>orotidine 5'-phosphate + H(+) = UMP + CO2</text>
        <dbReference type="Rhea" id="RHEA:11596"/>
        <dbReference type="ChEBI" id="CHEBI:15378"/>
        <dbReference type="ChEBI" id="CHEBI:16526"/>
        <dbReference type="ChEBI" id="CHEBI:57538"/>
        <dbReference type="ChEBI" id="CHEBI:57865"/>
        <dbReference type="EC" id="4.1.1.23"/>
    </reaction>
</comment>
<dbReference type="AlphaFoldDB" id="A0A381QUR8"/>
<evidence type="ECO:0000256" key="6">
    <source>
        <dbReference type="ARBA" id="ARBA00022975"/>
    </source>
</evidence>
<dbReference type="InterPro" id="IPR001754">
    <property type="entry name" value="OMPdeCOase_dom"/>
</dbReference>
<dbReference type="CDD" id="cd04725">
    <property type="entry name" value="OMP_decarboxylase_like"/>
    <property type="match status" value="1"/>
</dbReference>
<evidence type="ECO:0000256" key="5">
    <source>
        <dbReference type="ARBA" id="ARBA00022793"/>
    </source>
</evidence>
<protein>
    <recommendedName>
        <fullName evidence="4">Orotidine 5'-phosphate decarboxylase</fullName>
        <ecNumber evidence="3">4.1.1.23</ecNumber>
    </recommendedName>
    <alternativeName>
        <fullName evidence="8">OMP decarboxylase</fullName>
    </alternativeName>
</protein>
<proteinExistence type="inferred from homology"/>
<keyword evidence="6" id="KW-0665">Pyrimidine biosynthesis</keyword>
<dbReference type="GO" id="GO:0006207">
    <property type="term" value="P:'de novo' pyrimidine nucleobase biosynthetic process"/>
    <property type="evidence" value="ECO:0007669"/>
    <property type="project" value="InterPro"/>
</dbReference>
<evidence type="ECO:0000256" key="9">
    <source>
        <dbReference type="ARBA" id="ARBA00049157"/>
    </source>
</evidence>
<keyword evidence="7" id="KW-0456">Lyase</keyword>
<evidence type="ECO:0000256" key="7">
    <source>
        <dbReference type="ARBA" id="ARBA00023239"/>
    </source>
</evidence>
<dbReference type="NCBIfam" id="TIGR02127">
    <property type="entry name" value="pyrF_sub2"/>
    <property type="match status" value="1"/>
</dbReference>
<sequence>MNLEQIISSIKQKKSYLCVGLDTDINKIPKHLLKTADPVFEFNKIIIDATKDLVIAYKPNLAFYESLGAKGIESLRKTIEYIPNNIFKIADAKRGDIGNTSTMYAKSFFETFNFDAVTLSPYMGKDSILPYLEFKNKWTILLSLTSNSGAEDFQYLNIEGSNNKLFQQVIKNSLSWSSNKNMMYVVGANRTEDLIKIRKIIPNHFILVPGIGAQGGSLKNVSINGMNNNCGLIVNLSRSIIYSDSSKNFEKIVREKARNIQLEMSNYLSICNIL</sequence>
<dbReference type="PANTHER" id="PTHR43375:SF1">
    <property type="entry name" value="OROTIDINE 5'-PHOSPHATE DECARBOXYLASE"/>
    <property type="match status" value="1"/>
</dbReference>
<dbReference type="GO" id="GO:0044205">
    <property type="term" value="P:'de novo' UMP biosynthetic process"/>
    <property type="evidence" value="ECO:0007669"/>
    <property type="project" value="UniProtKB-UniPathway"/>
</dbReference>
<dbReference type="EC" id="4.1.1.23" evidence="3"/>
<dbReference type="UniPathway" id="UPA00070">
    <property type="reaction ID" value="UER00120"/>
</dbReference>
<dbReference type="InterPro" id="IPR011060">
    <property type="entry name" value="RibuloseP-bd_barrel"/>
</dbReference>
<dbReference type="PANTHER" id="PTHR43375">
    <property type="entry name" value="OROTIDINE 5'-PHOSPHATE DECARBOXYLASE"/>
    <property type="match status" value="1"/>
</dbReference>
<dbReference type="InterPro" id="IPR013785">
    <property type="entry name" value="Aldolase_TIM"/>
</dbReference>
<accession>A0A381QUR8</accession>
<dbReference type="SUPFAM" id="SSF51366">
    <property type="entry name" value="Ribulose-phoshate binding barrel"/>
    <property type="match status" value="1"/>
</dbReference>
<dbReference type="GO" id="GO:0004590">
    <property type="term" value="F:orotidine-5'-phosphate decarboxylase activity"/>
    <property type="evidence" value="ECO:0007669"/>
    <property type="project" value="UniProtKB-EC"/>
</dbReference>
<gene>
    <name evidence="11" type="ORF">METZ01_LOCUS35995</name>
</gene>
<feature type="domain" description="Orotidine 5'-phosphate decarboxylase" evidence="10">
    <location>
        <begin position="16"/>
        <end position="253"/>
    </location>
</feature>
<evidence type="ECO:0000259" key="10">
    <source>
        <dbReference type="SMART" id="SM00934"/>
    </source>
</evidence>
<dbReference type="Pfam" id="PF00215">
    <property type="entry name" value="OMPdecase"/>
    <property type="match status" value="1"/>
</dbReference>
<dbReference type="Gene3D" id="3.20.20.70">
    <property type="entry name" value="Aldolase class I"/>
    <property type="match status" value="1"/>
</dbReference>
<name>A0A381QUR8_9ZZZZ</name>
<evidence type="ECO:0000256" key="4">
    <source>
        <dbReference type="ARBA" id="ARBA00021923"/>
    </source>
</evidence>
<comment type="pathway">
    <text evidence="1">Pyrimidine metabolism; UMP biosynthesis via de novo pathway; UMP from orotate: step 2/2.</text>
</comment>
<evidence type="ECO:0000256" key="1">
    <source>
        <dbReference type="ARBA" id="ARBA00004861"/>
    </source>
</evidence>
<organism evidence="11">
    <name type="scientific">marine metagenome</name>
    <dbReference type="NCBI Taxonomy" id="408172"/>
    <lineage>
        <taxon>unclassified sequences</taxon>
        <taxon>metagenomes</taxon>
        <taxon>ecological metagenomes</taxon>
    </lineage>
</organism>
<reference evidence="11" key="1">
    <citation type="submission" date="2018-05" db="EMBL/GenBank/DDBJ databases">
        <authorList>
            <person name="Lanie J.A."/>
            <person name="Ng W.-L."/>
            <person name="Kazmierczak K.M."/>
            <person name="Andrzejewski T.M."/>
            <person name="Davidsen T.M."/>
            <person name="Wayne K.J."/>
            <person name="Tettelin H."/>
            <person name="Glass J.I."/>
            <person name="Rusch D."/>
            <person name="Podicherti R."/>
            <person name="Tsui H.-C.T."/>
            <person name="Winkler M.E."/>
        </authorList>
    </citation>
    <scope>NUCLEOTIDE SEQUENCE</scope>
</reference>
<dbReference type="InterPro" id="IPR011995">
    <property type="entry name" value="OMPdecase_type-2"/>
</dbReference>
<keyword evidence="5" id="KW-0210">Decarboxylase</keyword>
<evidence type="ECO:0000256" key="2">
    <source>
        <dbReference type="ARBA" id="ARBA00008847"/>
    </source>
</evidence>
<comment type="similarity">
    <text evidence="2">Belongs to the OMP decarboxylase family. Type 2 subfamily.</text>
</comment>
<dbReference type="SMART" id="SM00934">
    <property type="entry name" value="OMPdecase"/>
    <property type="match status" value="1"/>
</dbReference>
<dbReference type="EMBL" id="UINC01001538">
    <property type="protein sequence ID" value="SUZ83141.1"/>
    <property type="molecule type" value="Genomic_DNA"/>
</dbReference>